<keyword evidence="2" id="KW-1185">Reference proteome</keyword>
<dbReference type="Proteomes" id="UP001162162">
    <property type="component" value="Unassembled WGS sequence"/>
</dbReference>
<sequence length="73" mass="8327">MALIADWNFAKSSQIDAKIIHLVQELNDDDPHRRLEFCEIMANRCQDNPFSTCVLSGTVNKQNCRYGSTENPL</sequence>
<evidence type="ECO:0000313" key="2">
    <source>
        <dbReference type="Proteomes" id="UP001162162"/>
    </source>
</evidence>
<protein>
    <submittedName>
        <fullName evidence="1">Uncharacterized protein</fullName>
    </submittedName>
</protein>
<gene>
    <name evidence="1" type="ORF">NQ318_011946</name>
</gene>
<reference evidence="1" key="1">
    <citation type="journal article" date="2023" name="Insect Mol. Biol.">
        <title>Genome sequencing provides insights into the evolution of gene families encoding plant cell wall-degrading enzymes in longhorned beetles.</title>
        <authorList>
            <person name="Shin N.R."/>
            <person name="Okamura Y."/>
            <person name="Kirsch R."/>
            <person name="Pauchet Y."/>
        </authorList>
    </citation>
    <scope>NUCLEOTIDE SEQUENCE</scope>
    <source>
        <strain evidence="1">AMC_N1</strain>
    </source>
</reference>
<accession>A0AAV8XPH8</accession>
<evidence type="ECO:0000313" key="1">
    <source>
        <dbReference type="EMBL" id="KAJ8940262.1"/>
    </source>
</evidence>
<dbReference type="EMBL" id="JAPWTK010000444">
    <property type="protein sequence ID" value="KAJ8940262.1"/>
    <property type="molecule type" value="Genomic_DNA"/>
</dbReference>
<name>A0AAV8XPH8_9CUCU</name>
<proteinExistence type="predicted"/>
<organism evidence="1 2">
    <name type="scientific">Aromia moschata</name>
    <dbReference type="NCBI Taxonomy" id="1265417"/>
    <lineage>
        <taxon>Eukaryota</taxon>
        <taxon>Metazoa</taxon>
        <taxon>Ecdysozoa</taxon>
        <taxon>Arthropoda</taxon>
        <taxon>Hexapoda</taxon>
        <taxon>Insecta</taxon>
        <taxon>Pterygota</taxon>
        <taxon>Neoptera</taxon>
        <taxon>Endopterygota</taxon>
        <taxon>Coleoptera</taxon>
        <taxon>Polyphaga</taxon>
        <taxon>Cucujiformia</taxon>
        <taxon>Chrysomeloidea</taxon>
        <taxon>Cerambycidae</taxon>
        <taxon>Cerambycinae</taxon>
        <taxon>Callichromatini</taxon>
        <taxon>Aromia</taxon>
    </lineage>
</organism>
<dbReference type="AlphaFoldDB" id="A0AAV8XPH8"/>
<comment type="caution">
    <text evidence="1">The sequence shown here is derived from an EMBL/GenBank/DDBJ whole genome shotgun (WGS) entry which is preliminary data.</text>
</comment>